<dbReference type="PANTHER" id="PTHR32089">
    <property type="entry name" value="METHYL-ACCEPTING CHEMOTAXIS PROTEIN MCPB"/>
    <property type="match status" value="1"/>
</dbReference>
<evidence type="ECO:0000256" key="5">
    <source>
        <dbReference type="SAM" id="MobiDB-lite"/>
    </source>
</evidence>
<evidence type="ECO:0000256" key="4">
    <source>
        <dbReference type="PROSITE-ProRule" id="PRU00284"/>
    </source>
</evidence>
<dbReference type="PRINTS" id="PR00260">
    <property type="entry name" value="CHEMTRNSDUCR"/>
</dbReference>
<accession>A0ABN8E4A1</accession>
<dbReference type="EMBL" id="CAKLDM010000002">
    <property type="protein sequence ID" value="CAH0540287.1"/>
    <property type="molecule type" value="Genomic_DNA"/>
</dbReference>
<protein>
    <recommendedName>
        <fullName evidence="11">Methyl-accepting chemotaxis protein</fullName>
    </recommendedName>
</protein>
<dbReference type="SMART" id="SM00283">
    <property type="entry name" value="MA"/>
    <property type="match status" value="1"/>
</dbReference>
<sequence length="475" mass="51747">MKEVDFRKIDAVFIKMSISDKMWVIFALFLAALSFVSISQYKNTLDQIQSNSVTTVQAKLAGILTNNDLSSISVAGLEKRSSLHDTIYENGRVTVSATSKSGQAYSLTESTQRLEKQARSEAFTSLWMSFLWVIPFGIFVYWVATFIGGALWVLHNTTVKISKGDLTSRLGFHPGRDEFGTIGCALDEAMDTLSELIVSVKENTNTLTETASSFEKEMKHSENQINSQYSSLDSVATAMEQMTASAQEVSNIAQQTTSQTEQDASQVNESRQRVEQTIDEIARLSQYIEQASSSVATLNDNTSRISDVITTINSISEQTNLLALNAAIEAARAGEQGRGFAVVADEVRTLASRTQDATVETQAMIEKIQTESKNIANITEQTVNQAQTSSQLVATIGSDVNTIAKSAHSMNDMSVQISASAQEQSGVANEIAVELSEIRSQSNNIKQVSEQSTVGISNLTSATKNLATILARYRT</sequence>
<evidence type="ECO:0000313" key="10">
    <source>
        <dbReference type="Proteomes" id="UP000838748"/>
    </source>
</evidence>
<dbReference type="SMART" id="SM00304">
    <property type="entry name" value="HAMP"/>
    <property type="match status" value="2"/>
</dbReference>
<keyword evidence="2 4" id="KW-0807">Transducer</keyword>
<evidence type="ECO:0000256" key="2">
    <source>
        <dbReference type="ARBA" id="ARBA00023224"/>
    </source>
</evidence>
<evidence type="ECO:0000259" key="7">
    <source>
        <dbReference type="PROSITE" id="PS50111"/>
    </source>
</evidence>
<feature type="transmembrane region" description="Helical" evidence="6">
    <location>
        <begin position="21"/>
        <end position="41"/>
    </location>
</feature>
<evidence type="ECO:0000259" key="8">
    <source>
        <dbReference type="PROSITE" id="PS50885"/>
    </source>
</evidence>
<keyword evidence="6" id="KW-0472">Membrane</keyword>
<feature type="domain" description="Methyl-accepting transducer" evidence="7">
    <location>
        <begin position="203"/>
        <end position="439"/>
    </location>
</feature>
<keyword evidence="6" id="KW-1133">Transmembrane helix</keyword>
<dbReference type="Gene3D" id="1.10.287.950">
    <property type="entry name" value="Methyl-accepting chemotaxis protein"/>
    <property type="match status" value="1"/>
</dbReference>
<evidence type="ECO:0000256" key="3">
    <source>
        <dbReference type="ARBA" id="ARBA00029447"/>
    </source>
</evidence>
<comment type="subcellular location">
    <subcellularLocation>
        <location evidence="1">Membrane</location>
    </subcellularLocation>
</comment>
<organism evidence="9 10">
    <name type="scientific">Vibrio marisflavi CECT 7928</name>
    <dbReference type="NCBI Taxonomy" id="634439"/>
    <lineage>
        <taxon>Bacteria</taxon>
        <taxon>Pseudomonadati</taxon>
        <taxon>Pseudomonadota</taxon>
        <taxon>Gammaproteobacteria</taxon>
        <taxon>Vibrionales</taxon>
        <taxon>Vibrionaceae</taxon>
        <taxon>Vibrio</taxon>
    </lineage>
</organism>
<gene>
    <name evidence="9" type="ORF">VMF7928_02732</name>
</gene>
<dbReference type="PANTHER" id="PTHR32089:SF65">
    <property type="entry name" value="CHEMOTAXIS SIGNAL TRANSDUCTION SYSTEM METHYL ACCEPTING SENSORY TRANSDUCER"/>
    <property type="match status" value="1"/>
</dbReference>
<feature type="transmembrane region" description="Helical" evidence="6">
    <location>
        <begin position="130"/>
        <end position="154"/>
    </location>
</feature>
<name>A0ABN8E4A1_9VIBR</name>
<feature type="domain" description="HAMP" evidence="8">
    <location>
        <begin position="145"/>
        <end position="198"/>
    </location>
</feature>
<comment type="similarity">
    <text evidence="3">Belongs to the methyl-accepting chemotaxis (MCP) protein family.</text>
</comment>
<dbReference type="CDD" id="cd11386">
    <property type="entry name" value="MCP_signal"/>
    <property type="match status" value="1"/>
</dbReference>
<reference evidence="9" key="1">
    <citation type="submission" date="2021-11" db="EMBL/GenBank/DDBJ databases">
        <authorList>
            <person name="Rodrigo-Torres L."/>
            <person name="Arahal R. D."/>
            <person name="Lucena T."/>
        </authorList>
    </citation>
    <scope>NUCLEOTIDE SEQUENCE</scope>
    <source>
        <strain evidence="9">CECT 7928</strain>
    </source>
</reference>
<keyword evidence="10" id="KW-1185">Reference proteome</keyword>
<keyword evidence="6" id="KW-0812">Transmembrane</keyword>
<dbReference type="SUPFAM" id="SSF58104">
    <property type="entry name" value="Methyl-accepting chemotaxis protein (MCP) signaling domain"/>
    <property type="match status" value="1"/>
</dbReference>
<dbReference type="InterPro" id="IPR004090">
    <property type="entry name" value="Chemotax_Me-accpt_rcpt"/>
</dbReference>
<evidence type="ECO:0000313" key="9">
    <source>
        <dbReference type="EMBL" id="CAH0540287.1"/>
    </source>
</evidence>
<evidence type="ECO:0000256" key="1">
    <source>
        <dbReference type="ARBA" id="ARBA00004370"/>
    </source>
</evidence>
<feature type="compositionally biased region" description="Polar residues" evidence="5">
    <location>
        <begin position="246"/>
        <end position="269"/>
    </location>
</feature>
<evidence type="ECO:0008006" key="11">
    <source>
        <dbReference type="Google" id="ProtNLM"/>
    </source>
</evidence>
<dbReference type="PROSITE" id="PS50885">
    <property type="entry name" value="HAMP"/>
    <property type="match status" value="1"/>
</dbReference>
<dbReference type="Pfam" id="PF00015">
    <property type="entry name" value="MCPsignal"/>
    <property type="match status" value="1"/>
</dbReference>
<dbReference type="Pfam" id="PF00672">
    <property type="entry name" value="HAMP"/>
    <property type="match status" value="1"/>
</dbReference>
<dbReference type="InterPro" id="IPR004089">
    <property type="entry name" value="MCPsignal_dom"/>
</dbReference>
<dbReference type="PROSITE" id="PS50111">
    <property type="entry name" value="CHEMOTAXIS_TRANSDUC_2"/>
    <property type="match status" value="1"/>
</dbReference>
<dbReference type="Proteomes" id="UP000838748">
    <property type="component" value="Unassembled WGS sequence"/>
</dbReference>
<feature type="region of interest" description="Disordered" evidence="5">
    <location>
        <begin position="246"/>
        <end position="273"/>
    </location>
</feature>
<comment type="caution">
    <text evidence="9">The sequence shown here is derived from an EMBL/GenBank/DDBJ whole genome shotgun (WGS) entry which is preliminary data.</text>
</comment>
<dbReference type="InterPro" id="IPR003660">
    <property type="entry name" value="HAMP_dom"/>
</dbReference>
<proteinExistence type="inferred from homology"/>
<evidence type="ECO:0000256" key="6">
    <source>
        <dbReference type="SAM" id="Phobius"/>
    </source>
</evidence>
<dbReference type="RefSeq" id="WP_237362271.1">
    <property type="nucleotide sequence ID" value="NZ_CAKLDM010000002.1"/>
</dbReference>